<dbReference type="GO" id="GO:0005730">
    <property type="term" value="C:nucleolus"/>
    <property type="evidence" value="ECO:0007669"/>
    <property type="project" value="UniProtKB-SubCell"/>
</dbReference>
<evidence type="ECO:0000256" key="15">
    <source>
        <dbReference type="ARBA" id="ARBA00044673"/>
    </source>
</evidence>
<evidence type="ECO:0000256" key="7">
    <source>
        <dbReference type="ARBA" id="ARBA00022741"/>
    </source>
</evidence>
<keyword evidence="10" id="KW-0832">Ubl conjugation</keyword>
<comment type="subunit">
    <text evidence="17">Interacts with PELP1, WDR18 and SENP3. Interacts with LAS1L to form an ITS2 pre-rRNA endonuclease-kinase complex.</text>
</comment>
<evidence type="ECO:0000256" key="20">
    <source>
        <dbReference type="SAM" id="MobiDB-lite"/>
    </source>
</evidence>
<evidence type="ECO:0000259" key="22">
    <source>
        <dbReference type="Pfam" id="PF24419"/>
    </source>
</evidence>
<evidence type="ECO:0000313" key="25">
    <source>
        <dbReference type="Proteomes" id="UP000694386"/>
    </source>
</evidence>
<dbReference type="InterPro" id="IPR027417">
    <property type="entry name" value="P-loop_NTPase"/>
</dbReference>
<keyword evidence="9" id="KW-0067">ATP-binding</keyword>
<reference evidence="24" key="2">
    <citation type="submission" date="2025-09" db="UniProtKB">
        <authorList>
            <consortium name="Ensembl"/>
        </authorList>
    </citation>
    <scope>IDENTIFICATION</scope>
</reference>
<dbReference type="AlphaFoldDB" id="A0A8C2QN95"/>
<dbReference type="Pfam" id="PF24419">
    <property type="entry name" value="Cupin_NOL9"/>
    <property type="match status" value="1"/>
</dbReference>
<keyword evidence="8" id="KW-0418">Kinase</keyword>
<feature type="compositionally biased region" description="Basic residues" evidence="20">
    <location>
        <begin position="198"/>
        <end position="207"/>
    </location>
</feature>
<feature type="domain" description="Clp1 P-loop" evidence="21">
    <location>
        <begin position="445"/>
        <end position="585"/>
    </location>
</feature>
<proteinExistence type="inferred from homology"/>
<dbReference type="PANTHER" id="PTHR12755">
    <property type="entry name" value="CLEAVAGE/POLYADENYLATION FACTOR IA SUBUNIT CLP1P"/>
    <property type="match status" value="1"/>
</dbReference>
<dbReference type="GO" id="GO:0045111">
    <property type="term" value="C:intermediate filament cytoskeleton"/>
    <property type="evidence" value="ECO:0007669"/>
    <property type="project" value="Ensembl"/>
</dbReference>
<evidence type="ECO:0000256" key="12">
    <source>
        <dbReference type="ARBA" id="ARBA00022990"/>
    </source>
</evidence>
<comment type="catalytic activity">
    <reaction evidence="14">
        <text>a 5'-end dephospho-ribonucleoside-RNA + ATP = a 5'-end 5'-phospho-ribonucleoside-RNA + ADP + H(+)</text>
        <dbReference type="Rhea" id="RHEA:54580"/>
        <dbReference type="Rhea" id="RHEA-COMP:13936"/>
        <dbReference type="Rhea" id="RHEA-COMP:15179"/>
        <dbReference type="ChEBI" id="CHEBI:15378"/>
        <dbReference type="ChEBI" id="CHEBI:30616"/>
        <dbReference type="ChEBI" id="CHEBI:138282"/>
        <dbReference type="ChEBI" id="CHEBI:138284"/>
        <dbReference type="ChEBI" id="CHEBI:456216"/>
        <dbReference type="EC" id="2.7.1.78"/>
    </reaction>
</comment>
<feature type="compositionally biased region" description="Low complexity" evidence="20">
    <location>
        <begin position="77"/>
        <end position="91"/>
    </location>
</feature>
<evidence type="ECO:0000256" key="1">
    <source>
        <dbReference type="ARBA" id="ARBA00004604"/>
    </source>
</evidence>
<keyword evidence="5" id="KW-0698">rRNA processing</keyword>
<keyword evidence="7" id="KW-0547">Nucleotide-binding</keyword>
<comment type="catalytic activity">
    <reaction evidence="15">
        <text>a 5'-end dephospho-2'-deoxyribonucleoside-DNA + ATP = a 5'-end 5'-phospho-2'-deoxyribonucleoside-DNA + ADP + H(+)</text>
        <dbReference type="Rhea" id="RHEA:15669"/>
        <dbReference type="Rhea" id="RHEA-COMP:13180"/>
        <dbReference type="Rhea" id="RHEA-COMP:13184"/>
        <dbReference type="ChEBI" id="CHEBI:15378"/>
        <dbReference type="ChEBI" id="CHEBI:30616"/>
        <dbReference type="ChEBI" id="CHEBI:136412"/>
        <dbReference type="ChEBI" id="CHEBI:136416"/>
        <dbReference type="ChEBI" id="CHEBI:456216"/>
        <dbReference type="EC" id="2.7.1.78"/>
    </reaction>
</comment>
<keyword evidence="11" id="KW-0694">RNA-binding</keyword>
<comment type="similarity">
    <text evidence="2">Belongs to the Clp1 family. NOL9/GRC3 subfamily.</text>
</comment>
<feature type="region of interest" description="Disordered" evidence="20">
    <location>
        <begin position="198"/>
        <end position="258"/>
    </location>
</feature>
<feature type="domain" description="NOL9 N-terminal" evidence="22">
    <location>
        <begin position="265"/>
        <end position="392"/>
    </location>
</feature>
<dbReference type="InterPro" id="IPR032319">
    <property type="entry name" value="CLP1_P"/>
</dbReference>
<accession>A0A8C2QN95</accession>
<dbReference type="InterPro" id="IPR045116">
    <property type="entry name" value="Clp1/Grc3"/>
</dbReference>
<evidence type="ECO:0000256" key="11">
    <source>
        <dbReference type="ARBA" id="ARBA00022884"/>
    </source>
</evidence>
<dbReference type="Pfam" id="PF16575">
    <property type="entry name" value="CLP1_P"/>
    <property type="match status" value="1"/>
</dbReference>
<evidence type="ECO:0000313" key="24">
    <source>
        <dbReference type="Ensembl" id="ENSCGRP00001024066.1"/>
    </source>
</evidence>
<evidence type="ECO:0000259" key="23">
    <source>
        <dbReference type="Pfam" id="PF25467"/>
    </source>
</evidence>
<dbReference type="Pfam" id="PF25467">
    <property type="entry name" value="NOL9_C"/>
    <property type="match status" value="1"/>
</dbReference>
<evidence type="ECO:0000256" key="5">
    <source>
        <dbReference type="ARBA" id="ARBA00022552"/>
    </source>
</evidence>
<sequence>MYANPAYANRPNLFKTPILDSFFFLFSAGRKRNPRWISCVAALRLNPGVSARPLQPARVGFCIMQTGPWVGQQSCPRRAAQGSRSHRASGSGRERAPAAPHGFLWGRSDAASRDRHVGSVPGSMADSEVLLRRVPSRSSWQRARKARPHLLLSRRSRRRFGVLTRAERRRLRRRLLRAQALGGDWKLGVAAGAHVAAKCKARTRARPTPRPQPTPDARPTPRPRPTPEARPTPRPRPSPRPQPARLAQPRHANITQPTLDLGSGRALLLLPTGEGFTFSGICRVTCIYGQVEIYGHVIKQGQPARDVYSTYTHAYLTINGVEYPEPEKSEKEIRREIRALLKPHMRLDDRNWAIQNFPPLGSVVLLEQLRTSAVDFMSFYACASYVFLQENTPMRTNAEYLLLKKIGLRRQRKKRGICLSESGLCALEELVSVCCDGCPVILLCGPCDIGKSTFSRILINRLLNSLPAVDYLECDLGQTEFTPPGCVALLNITEPLLGPPFTHPRRPQKMAYYGKMSCHNDYENYIEIVKYVFRDYRRESPLIINTMGWVKEDGLLLLVDLIRLLCPNYVVQLSGRNKTMSALTSEYVELTDGLYTKSKIKRRHRGFEIQEFGDSLEFTDEEKDSCPVPAFTGHKLIDVHSEFLCDKNEKNRAKYNKIFRDLAVLGYLSQLMPPVPGPLTPLHSLTPYQVPFNAVALRITHADVAPSHILYAVNASWVGLCKIVDDMKGYTRGPILLAQNPICDCLGFGICRGIDMDQRLYHILTPLPPEELKAVNCLLVGAIPIPHCIFKKQPGPEGTIPYVTTDYNFKLPGASEKIGDREYEHASLGFKSYKRK</sequence>
<dbReference type="Gene3D" id="3.40.50.300">
    <property type="entry name" value="P-loop containing nucleotide triphosphate hydrolases"/>
    <property type="match status" value="1"/>
</dbReference>
<dbReference type="FunFam" id="3.40.50.300:FF:001243">
    <property type="entry name" value="Nucleolar protein 9"/>
    <property type="match status" value="1"/>
</dbReference>
<reference evidence="24" key="1">
    <citation type="submission" date="2025-08" db="UniProtKB">
        <authorList>
            <consortium name="Ensembl"/>
        </authorList>
    </citation>
    <scope>IDENTIFICATION</scope>
</reference>
<evidence type="ECO:0000256" key="13">
    <source>
        <dbReference type="ARBA" id="ARBA00023242"/>
    </source>
</evidence>
<organism evidence="24 25">
    <name type="scientific">Cricetulus griseus</name>
    <name type="common">Chinese hamster</name>
    <name type="synonym">Cricetulus barabensis griseus</name>
    <dbReference type="NCBI Taxonomy" id="10029"/>
    <lineage>
        <taxon>Eukaryota</taxon>
        <taxon>Metazoa</taxon>
        <taxon>Chordata</taxon>
        <taxon>Craniata</taxon>
        <taxon>Vertebrata</taxon>
        <taxon>Euteleostomi</taxon>
        <taxon>Mammalia</taxon>
        <taxon>Eutheria</taxon>
        <taxon>Euarchontoglires</taxon>
        <taxon>Glires</taxon>
        <taxon>Rodentia</taxon>
        <taxon>Myomorpha</taxon>
        <taxon>Muroidea</taxon>
        <taxon>Cricetidae</taxon>
        <taxon>Cricetinae</taxon>
        <taxon>Cricetulus</taxon>
    </lineage>
</organism>
<name>A0A8C2QN95_CRIGR</name>
<dbReference type="InterPro" id="IPR057570">
    <property type="entry name" value="NOL9_C"/>
</dbReference>
<dbReference type="GO" id="GO:0046404">
    <property type="term" value="F:ATP-dependent polydeoxyribonucleotide 5'-hydroxyl-kinase activity"/>
    <property type="evidence" value="ECO:0007669"/>
    <property type="project" value="Ensembl"/>
</dbReference>
<feature type="region of interest" description="Disordered" evidence="20">
    <location>
        <begin position="73"/>
        <end position="105"/>
    </location>
</feature>
<dbReference type="GO" id="GO:0000448">
    <property type="term" value="P:cleavage in ITS2 between 5.8S rRNA and LSU-rRNA of tricistronic rRNA transcript (SSU-rRNA, 5.8S rRNA, LSU-rRNA)"/>
    <property type="evidence" value="ECO:0007669"/>
    <property type="project" value="TreeGrafter"/>
</dbReference>
<feature type="domain" description="NOL9 C-terminal" evidence="23">
    <location>
        <begin position="684"/>
        <end position="786"/>
    </location>
</feature>
<dbReference type="EC" id="2.7.1.78" evidence="3"/>
<evidence type="ECO:0000259" key="21">
    <source>
        <dbReference type="Pfam" id="PF16575"/>
    </source>
</evidence>
<keyword evidence="12" id="KW-0007">Acetylation</keyword>
<evidence type="ECO:0000256" key="17">
    <source>
        <dbReference type="ARBA" id="ARBA00065329"/>
    </source>
</evidence>
<evidence type="ECO:0000256" key="8">
    <source>
        <dbReference type="ARBA" id="ARBA00022777"/>
    </source>
</evidence>
<dbReference type="GO" id="GO:0005524">
    <property type="term" value="F:ATP binding"/>
    <property type="evidence" value="ECO:0007669"/>
    <property type="project" value="UniProtKB-KW"/>
</dbReference>
<evidence type="ECO:0000256" key="9">
    <source>
        <dbReference type="ARBA" id="ARBA00022840"/>
    </source>
</evidence>
<keyword evidence="4" id="KW-1017">Isopeptide bond</keyword>
<evidence type="ECO:0000256" key="10">
    <source>
        <dbReference type="ARBA" id="ARBA00022843"/>
    </source>
</evidence>
<evidence type="ECO:0000256" key="16">
    <source>
        <dbReference type="ARBA" id="ARBA00055967"/>
    </source>
</evidence>
<evidence type="ECO:0000256" key="14">
    <source>
        <dbReference type="ARBA" id="ARBA00044641"/>
    </source>
</evidence>
<dbReference type="Ensembl" id="ENSCGRT00001028312.1">
    <property type="protein sequence ID" value="ENSCGRP00001024066.1"/>
    <property type="gene ID" value="ENSCGRG00001022097.1"/>
</dbReference>
<dbReference type="GO" id="GO:0003723">
    <property type="term" value="F:RNA binding"/>
    <property type="evidence" value="ECO:0007669"/>
    <property type="project" value="UniProtKB-KW"/>
</dbReference>
<keyword evidence="6" id="KW-0808">Transferase</keyword>
<dbReference type="Proteomes" id="UP000694386">
    <property type="component" value="Unplaced"/>
</dbReference>
<evidence type="ECO:0000256" key="3">
    <source>
        <dbReference type="ARBA" id="ARBA00012157"/>
    </source>
</evidence>
<comment type="function">
    <text evidence="16">Polynucleotide kinase that can phosphorylate the 5'-hydroxyl groups of single-stranded and double-stranded RNA and DNA substrates. Involved in rRNA processing and its kinase activity is required for the processing of the 32S precursor into 5.8S and 28S rRNAs, more specifically for the generation of the major 5.8S(S) form. Required for the efficient pre-rRNA processing of internal transcribed spacer 2 (ITS2). Associates with LAS1L to form an ITS2 pre-rRNA endonuclease-kinase complex and is responsible for the transport of this complex into the nucleolus.</text>
</comment>
<protein>
    <recommendedName>
        <fullName evidence="18">Polynucleotide 5'-hydroxyl-kinase NOL9</fullName>
        <ecNumber evidence="3">2.7.1.78</ecNumber>
    </recommendedName>
    <alternativeName>
        <fullName evidence="19">Nucleolar protein 9</fullName>
    </alternativeName>
</protein>
<evidence type="ECO:0000256" key="18">
    <source>
        <dbReference type="ARBA" id="ARBA00071212"/>
    </source>
</evidence>
<keyword evidence="13" id="KW-0539">Nucleus</keyword>
<feature type="compositionally biased region" description="Pro residues" evidence="20">
    <location>
        <begin position="208"/>
        <end position="242"/>
    </location>
</feature>
<evidence type="ECO:0000256" key="4">
    <source>
        <dbReference type="ARBA" id="ARBA00022499"/>
    </source>
</evidence>
<evidence type="ECO:0000256" key="2">
    <source>
        <dbReference type="ARBA" id="ARBA00011003"/>
    </source>
</evidence>
<comment type="subcellular location">
    <subcellularLocation>
        <location evidence="1">Nucleus</location>
        <location evidence="1">Nucleolus</location>
    </subcellularLocation>
</comment>
<dbReference type="PANTHER" id="PTHR12755:SF3">
    <property type="entry name" value="POLYNUCLEOTIDE 5'-HYDROXYL-KINASE NOL9"/>
    <property type="match status" value="1"/>
</dbReference>
<dbReference type="InterPro" id="IPR057573">
    <property type="entry name" value="NOL9_N"/>
</dbReference>
<evidence type="ECO:0000256" key="6">
    <source>
        <dbReference type="ARBA" id="ARBA00022679"/>
    </source>
</evidence>
<evidence type="ECO:0000256" key="19">
    <source>
        <dbReference type="ARBA" id="ARBA00082319"/>
    </source>
</evidence>